<evidence type="ECO:0000313" key="3">
    <source>
        <dbReference type="Proteomes" id="UP000559010"/>
    </source>
</evidence>
<sequence length="182" mass="22084">MSRKYKFGDSSKLYFISFAVVYWIDVFIRNEYKEILINSWKYCQENKDLEIFGWCIMTSHVHMIIGSKEKPLERIVADMKRHTSGQLKKAIIDHPGESRREWMLWMFERAGLKNSNNKKWQFWQQHNKPIELLNEQMFYQKLDYIHRNPVEAGFVEKEEEYTYSSAGCWHGKEELIKLNYIR</sequence>
<dbReference type="Proteomes" id="UP000559010">
    <property type="component" value="Unassembled WGS sequence"/>
</dbReference>
<dbReference type="PANTHER" id="PTHR36966:SF1">
    <property type="entry name" value="REP-ASSOCIATED TYROSINE TRANSPOSASE"/>
    <property type="match status" value="1"/>
</dbReference>
<protein>
    <submittedName>
        <fullName evidence="2">Transposase</fullName>
    </submittedName>
</protein>
<dbReference type="GO" id="GO:0006313">
    <property type="term" value="P:DNA transposition"/>
    <property type="evidence" value="ECO:0007669"/>
    <property type="project" value="InterPro"/>
</dbReference>
<accession>A0A848J7X9</accession>
<dbReference type="RefSeq" id="WP_169684856.1">
    <property type="nucleotide sequence ID" value="NZ_JABBNU010000013.1"/>
</dbReference>
<dbReference type="NCBIfam" id="NF047646">
    <property type="entry name" value="REP_Tyr_transpos"/>
    <property type="match status" value="1"/>
</dbReference>
<keyword evidence="3" id="KW-1185">Reference proteome</keyword>
<dbReference type="EMBL" id="JABBNU010000013">
    <property type="protein sequence ID" value="NMM50489.1"/>
    <property type="molecule type" value="Genomic_DNA"/>
</dbReference>
<dbReference type="InterPro" id="IPR036515">
    <property type="entry name" value="Transposase_17_sf"/>
</dbReference>
<dbReference type="Gene3D" id="3.30.70.1290">
    <property type="entry name" value="Transposase IS200-like"/>
    <property type="match status" value="1"/>
</dbReference>
<feature type="domain" description="Transposase IS200-like" evidence="1">
    <location>
        <begin position="10"/>
        <end position="148"/>
    </location>
</feature>
<gene>
    <name evidence="2" type="ORF">HH304_18915</name>
</gene>
<dbReference type="GO" id="GO:0004803">
    <property type="term" value="F:transposase activity"/>
    <property type="evidence" value="ECO:0007669"/>
    <property type="project" value="InterPro"/>
</dbReference>
<dbReference type="InterPro" id="IPR052715">
    <property type="entry name" value="RAYT_transposase"/>
</dbReference>
<evidence type="ECO:0000313" key="2">
    <source>
        <dbReference type="EMBL" id="NMM50489.1"/>
    </source>
</evidence>
<dbReference type="SUPFAM" id="SSF143422">
    <property type="entry name" value="Transposase IS200-like"/>
    <property type="match status" value="1"/>
</dbReference>
<comment type="caution">
    <text evidence="2">The sequence shown here is derived from an EMBL/GenBank/DDBJ whole genome shotgun (WGS) entry which is preliminary data.</text>
</comment>
<organism evidence="2 3">
    <name type="scientific">Marinigracilibium pacificum</name>
    <dbReference type="NCBI Taxonomy" id="2729599"/>
    <lineage>
        <taxon>Bacteria</taxon>
        <taxon>Pseudomonadati</taxon>
        <taxon>Bacteroidota</taxon>
        <taxon>Cytophagia</taxon>
        <taxon>Cytophagales</taxon>
        <taxon>Flammeovirgaceae</taxon>
        <taxon>Marinigracilibium</taxon>
    </lineage>
</organism>
<dbReference type="InterPro" id="IPR002686">
    <property type="entry name" value="Transposase_17"/>
</dbReference>
<dbReference type="SMART" id="SM01321">
    <property type="entry name" value="Y1_Tnp"/>
    <property type="match status" value="1"/>
</dbReference>
<dbReference type="AlphaFoldDB" id="A0A848J7X9"/>
<dbReference type="PANTHER" id="PTHR36966">
    <property type="entry name" value="REP-ASSOCIATED TYROSINE TRANSPOSASE"/>
    <property type="match status" value="1"/>
</dbReference>
<name>A0A848J7X9_9BACT</name>
<evidence type="ECO:0000259" key="1">
    <source>
        <dbReference type="SMART" id="SM01321"/>
    </source>
</evidence>
<dbReference type="Pfam" id="PF01797">
    <property type="entry name" value="Y1_Tnp"/>
    <property type="match status" value="1"/>
</dbReference>
<proteinExistence type="predicted"/>
<reference evidence="2 3" key="1">
    <citation type="submission" date="2020-04" db="EMBL/GenBank/DDBJ databases">
        <title>Flammeovirgaceae bacterium KN852 isolated from deep sea.</title>
        <authorList>
            <person name="Zhang D.-C."/>
        </authorList>
    </citation>
    <scope>NUCLEOTIDE SEQUENCE [LARGE SCALE GENOMIC DNA]</scope>
    <source>
        <strain evidence="2 3">KN852</strain>
    </source>
</reference>
<dbReference type="GO" id="GO:0043565">
    <property type="term" value="F:sequence-specific DNA binding"/>
    <property type="evidence" value="ECO:0007669"/>
    <property type="project" value="TreeGrafter"/>
</dbReference>